<dbReference type="Gene3D" id="1.10.150.130">
    <property type="match status" value="1"/>
</dbReference>
<dbReference type="AlphaFoldDB" id="A0A6C2U457"/>
<dbReference type="Proteomes" id="UP000366872">
    <property type="component" value="Unassembled WGS sequence"/>
</dbReference>
<protein>
    <submittedName>
        <fullName evidence="2">Uncharacterized protein</fullName>
    </submittedName>
</protein>
<keyword evidence="3" id="KW-1185">Reference proteome</keyword>
<dbReference type="InterPro" id="IPR010998">
    <property type="entry name" value="Integrase_recombinase_N"/>
</dbReference>
<evidence type="ECO:0000256" key="1">
    <source>
        <dbReference type="ARBA" id="ARBA00023125"/>
    </source>
</evidence>
<accession>A0A6C2U457</accession>
<dbReference type="EMBL" id="CAAHFG010000002">
    <property type="protein sequence ID" value="VGO14750.1"/>
    <property type="molecule type" value="Genomic_DNA"/>
</dbReference>
<reference evidence="2 3" key="1">
    <citation type="submission" date="2019-04" db="EMBL/GenBank/DDBJ databases">
        <authorList>
            <person name="Van Vliet M D."/>
        </authorList>
    </citation>
    <scope>NUCLEOTIDE SEQUENCE [LARGE SCALE GENOMIC DNA]</scope>
    <source>
        <strain evidence="2 3">F1</strain>
    </source>
</reference>
<evidence type="ECO:0000313" key="2">
    <source>
        <dbReference type="EMBL" id="VGO14750.1"/>
    </source>
</evidence>
<name>A0A6C2U457_PONDE</name>
<evidence type="ECO:0000313" key="3">
    <source>
        <dbReference type="Proteomes" id="UP000366872"/>
    </source>
</evidence>
<dbReference type="GO" id="GO:0003677">
    <property type="term" value="F:DNA binding"/>
    <property type="evidence" value="ECO:0007669"/>
    <property type="project" value="UniProtKB-KW"/>
</dbReference>
<gene>
    <name evidence="2" type="ORF">PDESU_03319</name>
</gene>
<organism evidence="2 3">
    <name type="scientific">Pontiella desulfatans</name>
    <dbReference type="NCBI Taxonomy" id="2750659"/>
    <lineage>
        <taxon>Bacteria</taxon>
        <taxon>Pseudomonadati</taxon>
        <taxon>Kiritimatiellota</taxon>
        <taxon>Kiritimatiellia</taxon>
        <taxon>Kiritimatiellales</taxon>
        <taxon>Pontiellaceae</taxon>
        <taxon>Pontiella</taxon>
    </lineage>
</organism>
<sequence>MNEAKALGLLREKIRLKHMEYSTEKSYSSWLKKYMGFVRTLPAHVEPISYQEYDGDIQRERFGRQELGIGATMFFNAAYWILGELEPDEISFVGCSMDYPKGSANTFYGSGNADPLRFSNDMLHIWFLLFERHALRRKCELVNLGSKTGLMPY</sequence>
<dbReference type="RefSeq" id="WP_136080383.1">
    <property type="nucleotide sequence ID" value="NZ_CAAHFG010000002.1"/>
</dbReference>
<proteinExistence type="predicted"/>
<keyword evidence="1" id="KW-0238">DNA-binding</keyword>